<dbReference type="AlphaFoldDB" id="A0A0G4EFS3"/>
<dbReference type="InParanoid" id="A0A0G4EFS3"/>
<organism evidence="2 3">
    <name type="scientific">Vitrella brassicaformis (strain CCMP3155)</name>
    <dbReference type="NCBI Taxonomy" id="1169540"/>
    <lineage>
        <taxon>Eukaryota</taxon>
        <taxon>Sar</taxon>
        <taxon>Alveolata</taxon>
        <taxon>Colpodellida</taxon>
        <taxon>Vitrellaceae</taxon>
        <taxon>Vitrella</taxon>
    </lineage>
</organism>
<gene>
    <name evidence="2" type="ORF">Vbra_3705</name>
</gene>
<dbReference type="PhylomeDB" id="A0A0G4EFS3"/>
<proteinExistence type="predicted"/>
<protein>
    <submittedName>
        <fullName evidence="2">Uncharacterized protein</fullName>
    </submittedName>
</protein>
<evidence type="ECO:0000313" key="2">
    <source>
        <dbReference type="EMBL" id="CEL94269.1"/>
    </source>
</evidence>
<feature type="signal peptide" evidence="1">
    <location>
        <begin position="1"/>
        <end position="18"/>
    </location>
</feature>
<feature type="chain" id="PRO_5005187691" evidence="1">
    <location>
        <begin position="19"/>
        <end position="115"/>
    </location>
</feature>
<keyword evidence="3" id="KW-1185">Reference proteome</keyword>
<sequence length="115" mass="12899">MFSAVFVAVVLLLNFGDEQESIDLKLQPSRKWAPTKSDMSLLERDITGELDRQIGNLVDVQEARQALRAQSAEAWATPSYASMMMQQQPGYMAGTTLYQAAVEQYPGKQKILQEE</sequence>
<evidence type="ECO:0000313" key="3">
    <source>
        <dbReference type="Proteomes" id="UP000041254"/>
    </source>
</evidence>
<dbReference type="EMBL" id="CDMY01000214">
    <property type="protein sequence ID" value="CEL94269.1"/>
    <property type="molecule type" value="Genomic_DNA"/>
</dbReference>
<dbReference type="Proteomes" id="UP000041254">
    <property type="component" value="Unassembled WGS sequence"/>
</dbReference>
<name>A0A0G4EFS3_VITBC</name>
<evidence type="ECO:0000256" key="1">
    <source>
        <dbReference type="SAM" id="SignalP"/>
    </source>
</evidence>
<reference evidence="2 3" key="1">
    <citation type="submission" date="2014-11" db="EMBL/GenBank/DDBJ databases">
        <authorList>
            <person name="Zhu J."/>
            <person name="Qi W."/>
            <person name="Song R."/>
        </authorList>
    </citation>
    <scope>NUCLEOTIDE SEQUENCE [LARGE SCALE GENOMIC DNA]</scope>
</reference>
<accession>A0A0G4EFS3</accession>
<keyword evidence="1" id="KW-0732">Signal</keyword>
<dbReference type="VEuPathDB" id="CryptoDB:Vbra_3705"/>